<evidence type="ECO:0000259" key="1">
    <source>
        <dbReference type="Pfam" id="PF04149"/>
    </source>
</evidence>
<keyword evidence="3" id="KW-1185">Reference proteome</keyword>
<evidence type="ECO:0000313" key="2">
    <source>
        <dbReference type="EMBL" id="MFA1538006.1"/>
    </source>
</evidence>
<name>A0ABV4Q5Q4_9ACTN</name>
<sequence>MVYRSNRGAALNWRKSSASTDDSTCVEVAALGPSVLVRDSRDHSAGVVTFGRAQWNAFLSAIREGDLDRR</sequence>
<gene>
    <name evidence="2" type="ORF">SM611_03605</name>
</gene>
<comment type="caution">
    <text evidence="2">The sequence shown here is derived from an EMBL/GenBank/DDBJ whole genome shotgun (WGS) entry which is preliminary data.</text>
</comment>
<dbReference type="RefSeq" id="WP_371947331.1">
    <property type="nucleotide sequence ID" value="NZ_JAXCEI010000001.1"/>
</dbReference>
<accession>A0ABV4Q5Q4</accession>
<evidence type="ECO:0000313" key="3">
    <source>
        <dbReference type="Proteomes" id="UP001569963"/>
    </source>
</evidence>
<dbReference type="Proteomes" id="UP001569963">
    <property type="component" value="Unassembled WGS sequence"/>
</dbReference>
<feature type="domain" description="DUF397" evidence="1">
    <location>
        <begin position="11"/>
        <end position="63"/>
    </location>
</feature>
<proteinExistence type="predicted"/>
<dbReference type="InterPro" id="IPR007278">
    <property type="entry name" value="DUF397"/>
</dbReference>
<organism evidence="2 3">
    <name type="scientific">Actinomadura monticuli</name>
    <dbReference type="NCBI Taxonomy" id="3097367"/>
    <lineage>
        <taxon>Bacteria</taxon>
        <taxon>Bacillati</taxon>
        <taxon>Actinomycetota</taxon>
        <taxon>Actinomycetes</taxon>
        <taxon>Streptosporangiales</taxon>
        <taxon>Thermomonosporaceae</taxon>
        <taxon>Actinomadura</taxon>
    </lineage>
</organism>
<protein>
    <submittedName>
        <fullName evidence="2">DUF397 domain-containing protein</fullName>
    </submittedName>
</protein>
<dbReference type="EMBL" id="JAXCEI010000001">
    <property type="protein sequence ID" value="MFA1538006.1"/>
    <property type="molecule type" value="Genomic_DNA"/>
</dbReference>
<dbReference type="Pfam" id="PF04149">
    <property type="entry name" value="DUF397"/>
    <property type="match status" value="1"/>
</dbReference>
<reference evidence="2 3" key="1">
    <citation type="submission" date="2023-11" db="EMBL/GenBank/DDBJ databases">
        <title>Actinomadura monticuli sp. nov., isolated from volcanic ash.</title>
        <authorList>
            <person name="Lee S.D."/>
            <person name="Yang H."/>
            <person name="Kim I.S."/>
        </authorList>
    </citation>
    <scope>NUCLEOTIDE SEQUENCE [LARGE SCALE GENOMIC DNA]</scope>
    <source>
        <strain evidence="2 3">DLS-62</strain>
    </source>
</reference>